<proteinExistence type="predicted"/>
<dbReference type="Proteomes" id="UP000799291">
    <property type="component" value="Unassembled WGS sequence"/>
</dbReference>
<protein>
    <submittedName>
        <fullName evidence="1">Uncharacterized protein</fullName>
    </submittedName>
</protein>
<reference evidence="1" key="1">
    <citation type="journal article" date="2020" name="Stud. Mycol.">
        <title>101 Dothideomycetes genomes: a test case for predicting lifestyles and emergence of pathogens.</title>
        <authorList>
            <person name="Haridas S."/>
            <person name="Albert R."/>
            <person name="Binder M."/>
            <person name="Bloem J."/>
            <person name="Labutti K."/>
            <person name="Salamov A."/>
            <person name="Andreopoulos B."/>
            <person name="Baker S."/>
            <person name="Barry K."/>
            <person name="Bills G."/>
            <person name="Bluhm B."/>
            <person name="Cannon C."/>
            <person name="Castanera R."/>
            <person name="Culley D."/>
            <person name="Daum C."/>
            <person name="Ezra D."/>
            <person name="Gonzalez J."/>
            <person name="Henrissat B."/>
            <person name="Kuo A."/>
            <person name="Liang C."/>
            <person name="Lipzen A."/>
            <person name="Lutzoni F."/>
            <person name="Magnuson J."/>
            <person name="Mondo S."/>
            <person name="Nolan M."/>
            <person name="Ohm R."/>
            <person name="Pangilinan J."/>
            <person name="Park H.-J."/>
            <person name="Ramirez L."/>
            <person name="Alfaro M."/>
            <person name="Sun H."/>
            <person name="Tritt A."/>
            <person name="Yoshinaga Y."/>
            <person name="Zwiers L.-H."/>
            <person name="Turgeon B."/>
            <person name="Goodwin S."/>
            <person name="Spatafora J."/>
            <person name="Crous P."/>
            <person name="Grigoriev I."/>
        </authorList>
    </citation>
    <scope>NUCLEOTIDE SEQUENCE</scope>
    <source>
        <strain evidence="1">CBS 122367</strain>
    </source>
</reference>
<dbReference type="AlphaFoldDB" id="A0A6G1IJL7"/>
<evidence type="ECO:0000313" key="1">
    <source>
        <dbReference type="EMBL" id="KAF2678422.1"/>
    </source>
</evidence>
<keyword evidence="2" id="KW-1185">Reference proteome</keyword>
<accession>A0A6G1IJL7</accession>
<dbReference type="EMBL" id="MU005612">
    <property type="protein sequence ID" value="KAF2678422.1"/>
    <property type="molecule type" value="Genomic_DNA"/>
</dbReference>
<gene>
    <name evidence="1" type="ORF">K458DRAFT_423121</name>
</gene>
<evidence type="ECO:0000313" key="2">
    <source>
        <dbReference type="Proteomes" id="UP000799291"/>
    </source>
</evidence>
<sequence length="323" mass="36128">MDQPSAHDLLFFGFHTTSGVRPQNPFMGQPDVHDELALGINTTPSPPPPYSLIEQPDPLDLLALGVYTTSGVRPPDYPFDLPETAQTHLTAQPNMVTLTNNNSAMPSRHEPGPVITIDLTNDNAASAGTHKSEAAPSPLRENPPIQVARELIRKNLTTLLRTYFLEPHPSLGHPDETLILTALSDAWRMHSDLFYSNPSYHKPFDLVLSKYLGWRQRAIQLIAAYTSPNPRPLPSDPQFEWVYRGAICNELREMRWTFVNMMVMIKGKSKEARNVLGIMLGSVMRLDVHVREEREAVKRVRDAACRLDGVVEELARGLKGVEA</sequence>
<organism evidence="1 2">
    <name type="scientific">Lentithecium fluviatile CBS 122367</name>
    <dbReference type="NCBI Taxonomy" id="1168545"/>
    <lineage>
        <taxon>Eukaryota</taxon>
        <taxon>Fungi</taxon>
        <taxon>Dikarya</taxon>
        <taxon>Ascomycota</taxon>
        <taxon>Pezizomycotina</taxon>
        <taxon>Dothideomycetes</taxon>
        <taxon>Pleosporomycetidae</taxon>
        <taxon>Pleosporales</taxon>
        <taxon>Massarineae</taxon>
        <taxon>Lentitheciaceae</taxon>
        <taxon>Lentithecium</taxon>
    </lineage>
</organism>
<name>A0A6G1IJL7_9PLEO</name>